<dbReference type="EMBL" id="MU853416">
    <property type="protein sequence ID" value="KAK4132711.1"/>
    <property type="molecule type" value="Genomic_DNA"/>
</dbReference>
<keyword evidence="2" id="KW-1185">Reference proteome</keyword>
<proteinExistence type="predicted"/>
<organism evidence="1 2">
    <name type="scientific">Trichocladium antarcticum</name>
    <dbReference type="NCBI Taxonomy" id="1450529"/>
    <lineage>
        <taxon>Eukaryota</taxon>
        <taxon>Fungi</taxon>
        <taxon>Dikarya</taxon>
        <taxon>Ascomycota</taxon>
        <taxon>Pezizomycotina</taxon>
        <taxon>Sordariomycetes</taxon>
        <taxon>Sordariomycetidae</taxon>
        <taxon>Sordariales</taxon>
        <taxon>Chaetomiaceae</taxon>
        <taxon>Trichocladium</taxon>
    </lineage>
</organism>
<dbReference type="Proteomes" id="UP001304895">
    <property type="component" value="Unassembled WGS sequence"/>
</dbReference>
<reference evidence="1" key="1">
    <citation type="journal article" date="2023" name="Mol. Phylogenet. Evol.">
        <title>Genome-scale phylogeny and comparative genomics of the fungal order Sordariales.</title>
        <authorList>
            <person name="Hensen N."/>
            <person name="Bonometti L."/>
            <person name="Westerberg I."/>
            <person name="Brannstrom I.O."/>
            <person name="Guillou S."/>
            <person name="Cros-Aarteil S."/>
            <person name="Calhoun S."/>
            <person name="Haridas S."/>
            <person name="Kuo A."/>
            <person name="Mondo S."/>
            <person name="Pangilinan J."/>
            <person name="Riley R."/>
            <person name="LaButti K."/>
            <person name="Andreopoulos B."/>
            <person name="Lipzen A."/>
            <person name="Chen C."/>
            <person name="Yan M."/>
            <person name="Daum C."/>
            <person name="Ng V."/>
            <person name="Clum A."/>
            <person name="Steindorff A."/>
            <person name="Ohm R.A."/>
            <person name="Martin F."/>
            <person name="Silar P."/>
            <person name="Natvig D.O."/>
            <person name="Lalanne C."/>
            <person name="Gautier V."/>
            <person name="Ament-Velasquez S.L."/>
            <person name="Kruys A."/>
            <person name="Hutchinson M.I."/>
            <person name="Powell A.J."/>
            <person name="Barry K."/>
            <person name="Miller A.N."/>
            <person name="Grigoriev I.V."/>
            <person name="Debuchy R."/>
            <person name="Gladieux P."/>
            <person name="Hiltunen Thoren M."/>
            <person name="Johannesson H."/>
        </authorList>
    </citation>
    <scope>NUCLEOTIDE SEQUENCE</scope>
    <source>
        <strain evidence="1">CBS 123565</strain>
    </source>
</reference>
<feature type="non-terminal residue" evidence="1">
    <location>
        <position position="229"/>
    </location>
</feature>
<accession>A0AAN6ZCB7</accession>
<reference evidence="1" key="2">
    <citation type="submission" date="2023-05" db="EMBL/GenBank/DDBJ databases">
        <authorList>
            <consortium name="Lawrence Berkeley National Laboratory"/>
            <person name="Steindorff A."/>
            <person name="Hensen N."/>
            <person name="Bonometti L."/>
            <person name="Westerberg I."/>
            <person name="Brannstrom I.O."/>
            <person name="Guillou S."/>
            <person name="Cros-Aarteil S."/>
            <person name="Calhoun S."/>
            <person name="Haridas S."/>
            <person name="Kuo A."/>
            <person name="Mondo S."/>
            <person name="Pangilinan J."/>
            <person name="Riley R."/>
            <person name="Labutti K."/>
            <person name="Andreopoulos B."/>
            <person name="Lipzen A."/>
            <person name="Chen C."/>
            <person name="Yanf M."/>
            <person name="Daum C."/>
            <person name="Ng V."/>
            <person name="Clum A."/>
            <person name="Ohm R."/>
            <person name="Martin F."/>
            <person name="Silar P."/>
            <person name="Natvig D."/>
            <person name="Lalanne C."/>
            <person name="Gautier V."/>
            <person name="Ament-Velasquez S.L."/>
            <person name="Kruys A."/>
            <person name="Hutchinson M.I."/>
            <person name="Powell A.J."/>
            <person name="Barry K."/>
            <person name="Miller A.N."/>
            <person name="Grigoriev I.V."/>
            <person name="Debuchy R."/>
            <person name="Gladieux P."/>
            <person name="Thoren M.H."/>
            <person name="Johannesson H."/>
        </authorList>
    </citation>
    <scope>NUCLEOTIDE SEQUENCE</scope>
    <source>
        <strain evidence="1">CBS 123565</strain>
    </source>
</reference>
<protein>
    <submittedName>
        <fullName evidence="1">Uncharacterized protein</fullName>
    </submittedName>
</protein>
<sequence length="229" mass="26055">MVLPPFLTSSTMRGDPPCSWSDFLSPQLRRFRLRYTTIKTTSFLGHGVEGCVACVKFDDGEPEFALKIFFDSAAPGETHPQWWPLEREARTIAVLEKVQAGIRQSSPKPVHVPAKRTTRLDCLRCLYAFSTDGLLSRPFDQLPAEQKFAMSGSPTRLRECYGWTRVRGADFVALNDSIEVNEDVNFSDGEVSASLLEADREYFALVYEYIPKARLELDAVQRQLDFFYH</sequence>
<dbReference type="AlphaFoldDB" id="A0AAN6ZCB7"/>
<name>A0AAN6ZCB7_9PEZI</name>
<evidence type="ECO:0000313" key="2">
    <source>
        <dbReference type="Proteomes" id="UP001304895"/>
    </source>
</evidence>
<comment type="caution">
    <text evidence="1">The sequence shown here is derived from an EMBL/GenBank/DDBJ whole genome shotgun (WGS) entry which is preliminary data.</text>
</comment>
<evidence type="ECO:0000313" key="1">
    <source>
        <dbReference type="EMBL" id="KAK4132711.1"/>
    </source>
</evidence>
<gene>
    <name evidence="1" type="ORF">BT67DRAFT_342763</name>
</gene>